<dbReference type="PANTHER" id="PTHR10859">
    <property type="entry name" value="GLYCOSYL TRANSFERASE"/>
    <property type="match status" value="1"/>
</dbReference>
<dbReference type="Gene3D" id="3.90.550.10">
    <property type="entry name" value="Spore Coat Polysaccharide Biosynthesis Protein SpsA, Chain A"/>
    <property type="match status" value="1"/>
</dbReference>
<dbReference type="SUPFAM" id="SSF53448">
    <property type="entry name" value="Nucleotide-diphospho-sugar transferases"/>
    <property type="match status" value="1"/>
</dbReference>
<dbReference type="PANTHER" id="PTHR10859:SF91">
    <property type="entry name" value="DOLICHYL-PHOSPHATE BETA-GLUCOSYLTRANSFERASE"/>
    <property type="match status" value="1"/>
</dbReference>
<accession>A0ABS2MU18</accession>
<dbReference type="Pfam" id="PF00535">
    <property type="entry name" value="Glycos_transf_2"/>
    <property type="match status" value="1"/>
</dbReference>
<dbReference type="RefSeq" id="WP_204665359.1">
    <property type="nucleotide sequence ID" value="NZ_JAFBDT010000038.1"/>
</dbReference>
<evidence type="ECO:0000313" key="2">
    <source>
        <dbReference type="EMBL" id="MBM7562933.1"/>
    </source>
</evidence>
<comment type="caution">
    <text evidence="2">The sequence shown here is derived from an EMBL/GenBank/DDBJ whole genome shotgun (WGS) entry which is preliminary data.</text>
</comment>
<organism evidence="2 3">
    <name type="scientific">Fusibacter tunisiensis</name>
    <dbReference type="NCBI Taxonomy" id="1008308"/>
    <lineage>
        <taxon>Bacteria</taxon>
        <taxon>Bacillati</taxon>
        <taxon>Bacillota</taxon>
        <taxon>Clostridia</taxon>
        <taxon>Eubacteriales</taxon>
        <taxon>Eubacteriales Family XII. Incertae Sedis</taxon>
        <taxon>Fusibacter</taxon>
    </lineage>
</organism>
<dbReference type="EMBL" id="JAFBDT010000038">
    <property type="protein sequence ID" value="MBM7562933.1"/>
    <property type="molecule type" value="Genomic_DNA"/>
</dbReference>
<name>A0ABS2MU18_9FIRM</name>
<protein>
    <submittedName>
        <fullName evidence="2">Dolichyl-phosphate beta-glucosyltransferase</fullName>
        <ecNumber evidence="2">2.4.1.117</ecNumber>
    </submittedName>
</protein>
<sequence>MKISLVVPAYNESKRIIHTLEEATYYMKSHFECYEIIIVDDGSTDDTVAIAETFSNLGVKVLKQPHAGKGKTLKSGILAATGDYIFFTDADLPYALDNIEVAIKHFKDETTALVIGARDLYHAENGIPYPFYRNIMSKAFSFIVNLFLNLDVKDTQCGFKAFKKDTAHTLFPLVEINGFGFDIELLKIARINHLKIVRIPVKLMHSSGSKVNPFKDSIKMLRDIKTVYKNAKRGLYEIR</sequence>
<evidence type="ECO:0000259" key="1">
    <source>
        <dbReference type="Pfam" id="PF00535"/>
    </source>
</evidence>
<keyword evidence="3" id="KW-1185">Reference proteome</keyword>
<dbReference type="GO" id="GO:0004581">
    <property type="term" value="F:dolichyl-phosphate beta-glucosyltransferase activity"/>
    <property type="evidence" value="ECO:0007669"/>
    <property type="project" value="UniProtKB-EC"/>
</dbReference>
<keyword evidence="2" id="KW-0328">Glycosyltransferase</keyword>
<evidence type="ECO:0000313" key="3">
    <source>
        <dbReference type="Proteomes" id="UP000767854"/>
    </source>
</evidence>
<feature type="domain" description="Glycosyltransferase 2-like" evidence="1">
    <location>
        <begin position="4"/>
        <end position="168"/>
    </location>
</feature>
<reference evidence="2 3" key="1">
    <citation type="submission" date="2021-01" db="EMBL/GenBank/DDBJ databases">
        <title>Genomic Encyclopedia of Type Strains, Phase IV (KMG-IV): sequencing the most valuable type-strain genomes for metagenomic binning, comparative biology and taxonomic classification.</title>
        <authorList>
            <person name="Goeker M."/>
        </authorList>
    </citation>
    <scope>NUCLEOTIDE SEQUENCE [LARGE SCALE GENOMIC DNA]</scope>
    <source>
        <strain evidence="2 3">DSM 24436</strain>
    </source>
</reference>
<dbReference type="EC" id="2.4.1.117" evidence="2"/>
<dbReference type="InterPro" id="IPR001173">
    <property type="entry name" value="Glyco_trans_2-like"/>
</dbReference>
<proteinExistence type="predicted"/>
<dbReference type="InterPro" id="IPR029044">
    <property type="entry name" value="Nucleotide-diphossugar_trans"/>
</dbReference>
<keyword evidence="2" id="KW-0808">Transferase</keyword>
<dbReference type="Proteomes" id="UP000767854">
    <property type="component" value="Unassembled WGS sequence"/>
</dbReference>
<gene>
    <name evidence="2" type="ORF">JOC49_002506</name>
</gene>